<dbReference type="GO" id="GO:0008168">
    <property type="term" value="F:methyltransferase activity"/>
    <property type="evidence" value="ECO:0007669"/>
    <property type="project" value="UniProtKB-KW"/>
</dbReference>
<name>A0A8C5BUS6_GADMO</name>
<dbReference type="OrthoDB" id="413520at2759"/>
<keyword evidence="1" id="KW-0808">Transferase</keyword>
<evidence type="ECO:0000256" key="3">
    <source>
        <dbReference type="SAM" id="MobiDB-lite"/>
    </source>
</evidence>
<protein>
    <submittedName>
        <fullName evidence="4">Methyltransferase 21C, AARS1 lysine b</fullName>
    </submittedName>
</protein>
<dbReference type="PANTHER" id="PTHR14614:SF13">
    <property type="entry name" value="PROTEIN-LYSINE METHYLTRANSFERASE METTL21C"/>
    <property type="match status" value="1"/>
</dbReference>
<organism evidence="4 5">
    <name type="scientific">Gadus morhua</name>
    <name type="common">Atlantic cod</name>
    <dbReference type="NCBI Taxonomy" id="8049"/>
    <lineage>
        <taxon>Eukaryota</taxon>
        <taxon>Metazoa</taxon>
        <taxon>Chordata</taxon>
        <taxon>Craniata</taxon>
        <taxon>Vertebrata</taxon>
        <taxon>Euteleostomi</taxon>
        <taxon>Actinopterygii</taxon>
        <taxon>Neopterygii</taxon>
        <taxon>Teleostei</taxon>
        <taxon>Neoteleostei</taxon>
        <taxon>Acanthomorphata</taxon>
        <taxon>Zeiogadaria</taxon>
        <taxon>Gadariae</taxon>
        <taxon>Gadiformes</taxon>
        <taxon>Gadoidei</taxon>
        <taxon>Gadidae</taxon>
        <taxon>Gadus</taxon>
    </lineage>
</organism>
<dbReference type="PANTHER" id="PTHR14614">
    <property type="entry name" value="HEPATOCELLULAR CARCINOMA-ASSOCIATED ANTIGEN"/>
    <property type="match status" value="1"/>
</dbReference>
<sequence length="262" mass="29711">MERAPPAMRAARLQPYLETGPPQEQRSVLETGALEEAKEDCERMSGEAMDRRKVWEPSVYYSLGKESFHFAGHDISIRESMDTYGALIWPGAVALCQFLENNQQQVSLMDKAVLEIGAGTGLLSIVASLLGAWVTATDLPDILSNLTFNLTRNTRGRARYTPQVAALTWGQHLDRDFPRNGCRYDYILAADVVYHHECLEELLATIRHFCHPGSTTTLLWANKIRFQSDLWFIEHLKSSYNTKMICELPQQEVKIYQATAKE</sequence>
<dbReference type="Ensembl" id="ENSGMOT00000029066.1">
    <property type="protein sequence ID" value="ENSGMOP00000053135.1"/>
    <property type="gene ID" value="ENSGMOG00000032130.1"/>
</dbReference>
<feature type="region of interest" description="Disordered" evidence="3">
    <location>
        <begin position="1"/>
        <end position="27"/>
    </location>
</feature>
<gene>
    <name evidence="4" type="primary">LOC115533096</name>
</gene>
<feature type="compositionally biased region" description="Low complexity" evidence="3">
    <location>
        <begin position="1"/>
        <end position="12"/>
    </location>
</feature>
<dbReference type="Proteomes" id="UP000694546">
    <property type="component" value="Chromosome 20"/>
</dbReference>
<dbReference type="Pfam" id="PF10294">
    <property type="entry name" value="Methyltransf_16"/>
    <property type="match status" value="1"/>
</dbReference>
<evidence type="ECO:0000256" key="1">
    <source>
        <dbReference type="ARBA" id="ARBA00022603"/>
    </source>
</evidence>
<keyword evidence="2" id="KW-0949">S-adenosyl-L-methionine</keyword>
<dbReference type="Gene3D" id="3.40.50.150">
    <property type="entry name" value="Vaccinia Virus protein VP39"/>
    <property type="match status" value="1"/>
</dbReference>
<dbReference type="InterPro" id="IPR029063">
    <property type="entry name" value="SAM-dependent_MTases_sf"/>
</dbReference>
<reference evidence="4" key="2">
    <citation type="submission" date="2025-09" db="UniProtKB">
        <authorList>
            <consortium name="Ensembl"/>
        </authorList>
    </citation>
    <scope>IDENTIFICATION</scope>
</reference>
<dbReference type="AlphaFoldDB" id="A0A8C5BUS6"/>
<keyword evidence="5" id="KW-1185">Reference proteome</keyword>
<evidence type="ECO:0000256" key="2">
    <source>
        <dbReference type="ARBA" id="ARBA00022691"/>
    </source>
</evidence>
<evidence type="ECO:0000313" key="4">
    <source>
        <dbReference type="Ensembl" id="ENSGMOP00000053135.1"/>
    </source>
</evidence>
<reference evidence="4" key="1">
    <citation type="submission" date="2025-08" db="UniProtKB">
        <authorList>
            <consortium name="Ensembl"/>
        </authorList>
    </citation>
    <scope>IDENTIFICATION</scope>
</reference>
<dbReference type="GeneTree" id="ENSGT00940000156596"/>
<dbReference type="SUPFAM" id="SSF53335">
    <property type="entry name" value="S-adenosyl-L-methionine-dependent methyltransferases"/>
    <property type="match status" value="1"/>
</dbReference>
<dbReference type="OMA" id="QEHYLFA"/>
<dbReference type="InterPro" id="IPR019410">
    <property type="entry name" value="Methyltransf_16"/>
</dbReference>
<evidence type="ECO:0000313" key="5">
    <source>
        <dbReference type="Proteomes" id="UP000694546"/>
    </source>
</evidence>
<keyword evidence="1" id="KW-0489">Methyltransferase</keyword>
<dbReference type="GO" id="GO:0032259">
    <property type="term" value="P:methylation"/>
    <property type="evidence" value="ECO:0007669"/>
    <property type="project" value="UniProtKB-KW"/>
</dbReference>
<proteinExistence type="predicted"/>
<accession>A0A8C5BUS6</accession>